<dbReference type="PANTHER" id="PTHR43796:SF2">
    <property type="entry name" value="CARBOXYNORSPERMIDINE SYNTHASE"/>
    <property type="match status" value="1"/>
</dbReference>
<dbReference type="InterPro" id="IPR005097">
    <property type="entry name" value="Sacchrp_dh_NADP-bd"/>
</dbReference>
<evidence type="ECO:0000313" key="3">
    <source>
        <dbReference type="EMBL" id="GAA2175841.1"/>
    </source>
</evidence>
<dbReference type="SUPFAM" id="SSF51735">
    <property type="entry name" value="NAD(P)-binding Rossmann-fold domains"/>
    <property type="match status" value="1"/>
</dbReference>
<dbReference type="Gene3D" id="3.30.360.10">
    <property type="entry name" value="Dihydrodipicolinate Reductase, domain 2"/>
    <property type="match status" value="1"/>
</dbReference>
<organism evidence="3 4">
    <name type="scientific">Agrococcus versicolor</name>
    <dbReference type="NCBI Taxonomy" id="501482"/>
    <lineage>
        <taxon>Bacteria</taxon>
        <taxon>Bacillati</taxon>
        <taxon>Actinomycetota</taxon>
        <taxon>Actinomycetes</taxon>
        <taxon>Micrococcales</taxon>
        <taxon>Microbacteriaceae</taxon>
        <taxon>Agrococcus</taxon>
    </lineage>
</organism>
<protein>
    <submittedName>
        <fullName evidence="3">Saccharopine dehydrogenase C-terminal domain-containing protein</fullName>
    </submittedName>
</protein>
<name>A0ABN3AXN3_9MICO</name>
<dbReference type="RefSeq" id="WP_344344568.1">
    <property type="nucleotide sequence ID" value="NZ_BAAAQT010000008.1"/>
</dbReference>
<comment type="caution">
    <text evidence="3">The sequence shown here is derived from an EMBL/GenBank/DDBJ whole genome shotgun (WGS) entry which is preliminary data.</text>
</comment>
<dbReference type="PANTHER" id="PTHR43796">
    <property type="entry name" value="CARBOXYNORSPERMIDINE SYNTHASE"/>
    <property type="match status" value="1"/>
</dbReference>
<dbReference type="Pfam" id="PF16653">
    <property type="entry name" value="Sacchrp_dh_C"/>
    <property type="match status" value="1"/>
</dbReference>
<dbReference type="InterPro" id="IPR032095">
    <property type="entry name" value="Sacchrp_dh-like_C"/>
</dbReference>
<dbReference type="EMBL" id="BAAAQT010000008">
    <property type="protein sequence ID" value="GAA2175841.1"/>
    <property type="molecule type" value="Genomic_DNA"/>
</dbReference>
<dbReference type="Pfam" id="PF03435">
    <property type="entry name" value="Sacchrp_dh_NADP"/>
    <property type="match status" value="1"/>
</dbReference>
<proteinExistence type="predicted"/>
<feature type="domain" description="Saccharopine dehydrogenase NADP binding" evidence="1">
    <location>
        <begin position="3"/>
        <end position="146"/>
    </location>
</feature>
<evidence type="ECO:0000259" key="2">
    <source>
        <dbReference type="Pfam" id="PF16653"/>
    </source>
</evidence>
<evidence type="ECO:0000259" key="1">
    <source>
        <dbReference type="Pfam" id="PF03435"/>
    </source>
</evidence>
<evidence type="ECO:0000313" key="4">
    <source>
        <dbReference type="Proteomes" id="UP001501599"/>
    </source>
</evidence>
<dbReference type="Gene3D" id="3.40.50.720">
    <property type="entry name" value="NAD(P)-binding Rossmann-like Domain"/>
    <property type="match status" value="1"/>
</dbReference>
<accession>A0ABN3AXN3</accession>
<dbReference type="InterPro" id="IPR036291">
    <property type="entry name" value="NAD(P)-bd_dom_sf"/>
</dbReference>
<reference evidence="4" key="1">
    <citation type="journal article" date="2019" name="Int. J. Syst. Evol. Microbiol.">
        <title>The Global Catalogue of Microorganisms (GCM) 10K type strain sequencing project: providing services to taxonomists for standard genome sequencing and annotation.</title>
        <authorList>
            <consortium name="The Broad Institute Genomics Platform"/>
            <consortium name="The Broad Institute Genome Sequencing Center for Infectious Disease"/>
            <person name="Wu L."/>
            <person name="Ma J."/>
        </authorList>
    </citation>
    <scope>NUCLEOTIDE SEQUENCE [LARGE SCALE GENOMIC DNA]</scope>
    <source>
        <strain evidence="4">JCM 16026</strain>
    </source>
</reference>
<sequence>MRILLIGAGGVGAAFARIAARRSFYEAIVVADYALERAQAVVAAVGERHGDEVGARFTAARIDASDPAAVTALAREHGATHVMNAVEPGFVDAIFAGAFEAGCDYLDMAMSLSSRHPERPYEEVGVMLGDRQLAKADEWEAAGRLALVGMGVEPGLSDVFARYAADHLFSEIDELGTRDGANLVVRDEHGAEVFAPSFSIWTTIEECLNPPVVWERGRGWFTTEPFSEPEVFDFPEGIGPVECVNVEHEEVLLMPRWIDARRVTFKYGLGSEFIGVLRTLNLLGLDATEPLRVRSKDGPVMVSPRDVVAAALPDPATIGPRMEGKTCAGVWVTGTGVDGEPRSTYLYHVADNAWTMAEYDSQCVVWQTALNPVIALELLATGAWSGAGVLGPEALDAKPFLDLMALPIDEGGYGQAWGMREQPTPSAIAAGTATMGDTPA</sequence>
<gene>
    <name evidence="3" type="ORF">GCM10009846_27300</name>
</gene>
<keyword evidence="4" id="KW-1185">Reference proteome</keyword>
<dbReference type="Proteomes" id="UP001501599">
    <property type="component" value="Unassembled WGS sequence"/>
</dbReference>
<feature type="domain" description="Saccharopine dehydrogenase-like C-terminal" evidence="2">
    <location>
        <begin position="151"/>
        <end position="404"/>
    </location>
</feature>